<keyword evidence="8" id="KW-1185">Reference proteome</keyword>
<dbReference type="PANTHER" id="PTHR23053">
    <property type="entry name" value="DLEC1 DELETED IN LUNG AND ESOPHAGEAL CANCER 1"/>
    <property type="match status" value="1"/>
</dbReference>
<accession>A0A699YZX1</accession>
<organism evidence="7 8">
    <name type="scientific">Haematococcus lacustris</name>
    <name type="common">Green alga</name>
    <name type="synonym">Haematococcus pluvialis</name>
    <dbReference type="NCBI Taxonomy" id="44745"/>
    <lineage>
        <taxon>Eukaryota</taxon>
        <taxon>Viridiplantae</taxon>
        <taxon>Chlorophyta</taxon>
        <taxon>core chlorophytes</taxon>
        <taxon>Chlorophyceae</taxon>
        <taxon>CS clade</taxon>
        <taxon>Chlamydomonadales</taxon>
        <taxon>Haematococcaceae</taxon>
        <taxon>Haematococcus</taxon>
    </lineage>
</organism>
<evidence type="ECO:0000256" key="4">
    <source>
        <dbReference type="ARBA" id="ARBA00023069"/>
    </source>
</evidence>
<dbReference type="PANTHER" id="PTHR23053:SF0">
    <property type="entry name" value="HYDROCEPHALUS-INDUCING PROTEIN HOMOLOG"/>
    <property type="match status" value="1"/>
</dbReference>
<gene>
    <name evidence="7" type="ORF">HaLaN_12151</name>
</gene>
<evidence type="ECO:0000256" key="3">
    <source>
        <dbReference type="ARBA" id="ARBA00022490"/>
    </source>
</evidence>
<dbReference type="GO" id="GO:1904158">
    <property type="term" value="P:axonemal central apparatus assembly"/>
    <property type="evidence" value="ECO:0007669"/>
    <property type="project" value="TreeGrafter"/>
</dbReference>
<dbReference type="EMBL" id="BLLF01000908">
    <property type="protein sequence ID" value="GFH15843.1"/>
    <property type="molecule type" value="Genomic_DNA"/>
</dbReference>
<keyword evidence="4" id="KW-0969">Cilium</keyword>
<dbReference type="Proteomes" id="UP000485058">
    <property type="component" value="Unassembled WGS sequence"/>
</dbReference>
<evidence type="ECO:0000256" key="5">
    <source>
        <dbReference type="ARBA" id="ARBA00023273"/>
    </source>
</evidence>
<evidence type="ECO:0000259" key="6">
    <source>
        <dbReference type="Pfam" id="PF22544"/>
    </source>
</evidence>
<dbReference type="InterPro" id="IPR033305">
    <property type="entry name" value="Hydin-like"/>
</dbReference>
<proteinExistence type="predicted"/>
<protein>
    <recommendedName>
        <fullName evidence="6">HYDIN/VesB/CFA65-like Ig-like domain-containing protein</fullName>
    </recommendedName>
</protein>
<evidence type="ECO:0000313" key="8">
    <source>
        <dbReference type="Proteomes" id="UP000485058"/>
    </source>
</evidence>
<name>A0A699YZX1_HAELA</name>
<dbReference type="GO" id="GO:0005930">
    <property type="term" value="C:axoneme"/>
    <property type="evidence" value="ECO:0007669"/>
    <property type="project" value="TreeGrafter"/>
</dbReference>
<keyword evidence="5" id="KW-0966">Cell projection</keyword>
<evidence type="ECO:0000256" key="2">
    <source>
        <dbReference type="ARBA" id="ARBA00004496"/>
    </source>
</evidence>
<reference evidence="7 8" key="1">
    <citation type="submission" date="2020-02" db="EMBL/GenBank/DDBJ databases">
        <title>Draft genome sequence of Haematococcus lacustris strain NIES-144.</title>
        <authorList>
            <person name="Morimoto D."/>
            <person name="Nakagawa S."/>
            <person name="Yoshida T."/>
            <person name="Sawayama S."/>
        </authorList>
    </citation>
    <scope>NUCLEOTIDE SEQUENCE [LARGE SCALE GENOMIC DNA]</scope>
    <source>
        <strain evidence="7 8">NIES-144</strain>
    </source>
</reference>
<dbReference type="GO" id="GO:0003341">
    <property type="term" value="P:cilium movement"/>
    <property type="evidence" value="ECO:0007669"/>
    <property type="project" value="TreeGrafter"/>
</dbReference>
<comment type="subcellular location">
    <subcellularLocation>
        <location evidence="1">Cell projection</location>
        <location evidence="1">Cilium</location>
    </subcellularLocation>
    <subcellularLocation>
        <location evidence="2">Cytoplasm</location>
    </subcellularLocation>
</comment>
<dbReference type="Pfam" id="PF22544">
    <property type="entry name" value="HYDIN_VesB_CFA65-like_Ig"/>
    <property type="match status" value="1"/>
</dbReference>
<evidence type="ECO:0000256" key="1">
    <source>
        <dbReference type="ARBA" id="ARBA00004138"/>
    </source>
</evidence>
<keyword evidence="3" id="KW-0963">Cytoplasm</keyword>
<feature type="domain" description="HYDIN/VesB/CFA65-like Ig-like" evidence="6">
    <location>
        <begin position="46"/>
        <end position="106"/>
    </location>
</feature>
<dbReference type="InterPro" id="IPR013783">
    <property type="entry name" value="Ig-like_fold"/>
</dbReference>
<dbReference type="AlphaFoldDB" id="A0A699YZX1"/>
<dbReference type="InterPro" id="IPR053879">
    <property type="entry name" value="HYDIN_VesB_CFA65-like_Ig"/>
</dbReference>
<dbReference type="Gene3D" id="2.60.40.10">
    <property type="entry name" value="Immunoglobulins"/>
    <property type="match status" value="1"/>
</dbReference>
<sequence>MPDYARDYEVTAYLELQGREQRLPLVLKAKGLPPWLVRLQGPAAVFSYDVLDVGDTFANTLHQYEVELQNRGKIDVHFQLVPPTTPFGVKFSFEPAQGLLLGGEIQVGDMVHPGSLASPALQA</sequence>
<evidence type="ECO:0000313" key="7">
    <source>
        <dbReference type="EMBL" id="GFH15843.1"/>
    </source>
</evidence>
<comment type="caution">
    <text evidence="7">The sequence shown here is derived from an EMBL/GenBank/DDBJ whole genome shotgun (WGS) entry which is preliminary data.</text>
</comment>